<evidence type="ECO:0000313" key="2">
    <source>
        <dbReference type="EMBL" id="CAG6476173.1"/>
    </source>
</evidence>
<name>A0A8D8FMU5_CULPI</name>
<feature type="compositionally biased region" description="Polar residues" evidence="1">
    <location>
        <begin position="82"/>
        <end position="95"/>
    </location>
</feature>
<dbReference type="EMBL" id="HBUE01077982">
    <property type="protein sequence ID" value="CAG6476173.1"/>
    <property type="molecule type" value="Transcribed_RNA"/>
</dbReference>
<dbReference type="AlphaFoldDB" id="A0A8D8FMU5"/>
<sequence>MTLFPIPGGSACRHQFFSELFLQIQENFPQKSGKSFTFLAHSHKFTIPSHGTRRRRPARCCREKSGKKNQFLSGDAEFRSSGHLQTHRVQLSTDKTFTHSRLREEKTRPTKIEAEEEKKNGNLR</sequence>
<protein>
    <submittedName>
        <fullName evidence="2">(northern house mosquito) hypothetical protein</fullName>
    </submittedName>
</protein>
<evidence type="ECO:0000256" key="1">
    <source>
        <dbReference type="SAM" id="MobiDB-lite"/>
    </source>
</evidence>
<feature type="region of interest" description="Disordered" evidence="1">
    <location>
        <begin position="82"/>
        <end position="124"/>
    </location>
</feature>
<organism evidence="2">
    <name type="scientific">Culex pipiens</name>
    <name type="common">House mosquito</name>
    <dbReference type="NCBI Taxonomy" id="7175"/>
    <lineage>
        <taxon>Eukaryota</taxon>
        <taxon>Metazoa</taxon>
        <taxon>Ecdysozoa</taxon>
        <taxon>Arthropoda</taxon>
        <taxon>Hexapoda</taxon>
        <taxon>Insecta</taxon>
        <taxon>Pterygota</taxon>
        <taxon>Neoptera</taxon>
        <taxon>Endopterygota</taxon>
        <taxon>Diptera</taxon>
        <taxon>Nematocera</taxon>
        <taxon>Culicoidea</taxon>
        <taxon>Culicidae</taxon>
        <taxon>Culicinae</taxon>
        <taxon>Culicini</taxon>
        <taxon>Culex</taxon>
        <taxon>Culex</taxon>
    </lineage>
</organism>
<proteinExistence type="predicted"/>
<feature type="compositionally biased region" description="Basic and acidic residues" evidence="1">
    <location>
        <begin position="101"/>
        <end position="124"/>
    </location>
</feature>
<reference evidence="2" key="1">
    <citation type="submission" date="2021-05" db="EMBL/GenBank/DDBJ databases">
        <authorList>
            <person name="Alioto T."/>
            <person name="Alioto T."/>
            <person name="Gomez Garrido J."/>
        </authorList>
    </citation>
    <scope>NUCLEOTIDE SEQUENCE</scope>
</reference>
<feature type="region of interest" description="Disordered" evidence="1">
    <location>
        <begin position="48"/>
        <end position="67"/>
    </location>
</feature>
<accession>A0A8D8FMU5</accession>